<feature type="compositionally biased region" description="Low complexity" evidence="2">
    <location>
        <begin position="275"/>
        <end position="297"/>
    </location>
</feature>
<keyword evidence="1" id="KW-0547">Nucleotide-binding</keyword>
<dbReference type="Gene3D" id="3.40.50.300">
    <property type="entry name" value="P-loop containing nucleotide triphosphate hydrolases"/>
    <property type="match status" value="1"/>
</dbReference>
<feature type="compositionally biased region" description="Basic and acidic residues" evidence="2">
    <location>
        <begin position="368"/>
        <end position="380"/>
    </location>
</feature>
<evidence type="ECO:0000259" key="3">
    <source>
        <dbReference type="PROSITE" id="PS51719"/>
    </source>
</evidence>
<keyword evidence="1" id="KW-0342">GTP-binding</keyword>
<dbReference type="PANTHER" id="PTHR18884">
    <property type="entry name" value="SEPTIN"/>
    <property type="match status" value="1"/>
</dbReference>
<dbReference type="InterPro" id="IPR027417">
    <property type="entry name" value="P-loop_NTPase"/>
</dbReference>
<feature type="compositionally biased region" description="Acidic residues" evidence="2">
    <location>
        <begin position="490"/>
        <end position="499"/>
    </location>
</feature>
<keyword evidence="5" id="KW-1185">Reference proteome</keyword>
<dbReference type="InterPro" id="IPR030379">
    <property type="entry name" value="G_SEPTIN_dom"/>
</dbReference>
<feature type="region of interest" description="Disordered" evidence="2">
    <location>
        <begin position="1"/>
        <end position="71"/>
    </location>
</feature>
<reference evidence="4 5" key="1">
    <citation type="journal article" date="2016" name="Mol. Biol. Evol.">
        <title>Comparative Genomics of Early-Diverging Mushroom-Forming Fungi Provides Insights into the Origins of Lignocellulose Decay Capabilities.</title>
        <authorList>
            <person name="Nagy L.G."/>
            <person name="Riley R."/>
            <person name="Tritt A."/>
            <person name="Adam C."/>
            <person name="Daum C."/>
            <person name="Floudas D."/>
            <person name="Sun H."/>
            <person name="Yadav J.S."/>
            <person name="Pangilinan J."/>
            <person name="Larsson K.H."/>
            <person name="Matsuura K."/>
            <person name="Barry K."/>
            <person name="Labutti K."/>
            <person name="Kuo R."/>
            <person name="Ohm R.A."/>
            <person name="Bhattacharya S.S."/>
            <person name="Shirouzu T."/>
            <person name="Yoshinaga Y."/>
            <person name="Martin F.M."/>
            <person name="Grigoriev I.V."/>
            <person name="Hibbett D.S."/>
        </authorList>
    </citation>
    <scope>NUCLEOTIDE SEQUENCE [LARGE SCALE GENOMIC DNA]</scope>
    <source>
        <strain evidence="4 5">HHB12733</strain>
    </source>
</reference>
<evidence type="ECO:0000313" key="4">
    <source>
        <dbReference type="EMBL" id="KZT57247.1"/>
    </source>
</evidence>
<accession>A0A165FVF3</accession>
<feature type="compositionally biased region" description="Polar residues" evidence="2">
    <location>
        <begin position="16"/>
        <end position="25"/>
    </location>
</feature>
<feature type="region of interest" description="Disordered" evidence="2">
    <location>
        <begin position="271"/>
        <end position="302"/>
    </location>
</feature>
<feature type="region of interest" description="Disordered" evidence="2">
    <location>
        <begin position="351"/>
        <end position="478"/>
    </location>
</feature>
<dbReference type="InParanoid" id="A0A165FVF3"/>
<evidence type="ECO:0000256" key="1">
    <source>
        <dbReference type="RuleBase" id="RU004560"/>
    </source>
</evidence>
<dbReference type="SUPFAM" id="SSF52540">
    <property type="entry name" value="P-loop containing nucleoside triphosphate hydrolases"/>
    <property type="match status" value="1"/>
</dbReference>
<gene>
    <name evidence="4" type="ORF">CALCODRAFT_555459</name>
</gene>
<feature type="compositionally biased region" description="Gly residues" evidence="2">
    <location>
        <begin position="351"/>
        <end position="367"/>
    </location>
</feature>
<dbReference type="Pfam" id="PF00735">
    <property type="entry name" value="Septin"/>
    <property type="match status" value="2"/>
</dbReference>
<feature type="compositionally biased region" description="Low complexity" evidence="2">
    <location>
        <begin position="453"/>
        <end position="471"/>
    </location>
</feature>
<organism evidence="4 5">
    <name type="scientific">Calocera cornea HHB12733</name>
    <dbReference type="NCBI Taxonomy" id="1353952"/>
    <lineage>
        <taxon>Eukaryota</taxon>
        <taxon>Fungi</taxon>
        <taxon>Dikarya</taxon>
        <taxon>Basidiomycota</taxon>
        <taxon>Agaricomycotina</taxon>
        <taxon>Dacrymycetes</taxon>
        <taxon>Dacrymycetales</taxon>
        <taxon>Dacrymycetaceae</taxon>
        <taxon>Calocera</taxon>
    </lineage>
</organism>
<name>A0A165FVF3_9BASI</name>
<dbReference type="Proteomes" id="UP000076842">
    <property type="component" value="Unassembled WGS sequence"/>
</dbReference>
<dbReference type="EMBL" id="KV423966">
    <property type="protein sequence ID" value="KZT57247.1"/>
    <property type="molecule type" value="Genomic_DNA"/>
</dbReference>
<dbReference type="STRING" id="1353952.A0A165FVF3"/>
<evidence type="ECO:0000313" key="5">
    <source>
        <dbReference type="Proteomes" id="UP000076842"/>
    </source>
</evidence>
<feature type="region of interest" description="Disordered" evidence="2">
    <location>
        <begin position="490"/>
        <end position="520"/>
    </location>
</feature>
<evidence type="ECO:0000256" key="2">
    <source>
        <dbReference type="SAM" id="MobiDB-lite"/>
    </source>
</evidence>
<feature type="domain" description="Septin-type G" evidence="3">
    <location>
        <begin position="139"/>
        <end position="579"/>
    </location>
</feature>
<sequence>MPSIFSLSRRKRRPTVSETASTASLPNLDPSEPGLGAWPESLIDADSLSHPDDDPGAPGSTQTTPTKAGATRSAFAVQGGTISFHRPFRPPPSAFSAAAGGMNGSASVPLNLALDAHKARFDPSLSGPNTPTHKRPRAPVQTFNLLVAGARGSGKTSLLNLLLATSHLPPGSRAAQRPRLQQHPTAAIVERKMEVQQGLRRYMLQVVDTPGLELAEGRELEFDRAVQDLVRYQEKRMGEALVMESKVVREMVADQLVHICIYLVDPSSVLPRPAPSSTTSTSTSTDTASPKPAPSAAQDLRMHPRDILAIRRLSARYHVLPLISKSDTLTDRQLSRVKAAVRRDVGEGGGWGVFGFGVEGAGEGTGAGEEKERENGEGEGKSNGNGKASENGNGNGNGHPADPEADPSSSSDDDPSGRTTPKPRSRVIHIRPTSALSSATAQPKLRRARSLSRARPSADSSDSDTPTMSTPAGEKRALGQLLPWAVVAPEEEEEEEDDYNTVNKGARAAPGGMEGDRDGEGEGKRWLRQYRWGEIDVLNKEHCDFWAVKRAVLGVYFKVLRTDTRRVLYEKYRTEKLLARRATRAMSEEERKKILGL</sequence>
<proteinExistence type="inferred from homology"/>
<comment type="similarity">
    <text evidence="1">Belongs to the TRAFAC class TrmE-Era-EngA-EngB-Septin-like GTPase superfamily. Septin GTPase family.</text>
</comment>
<protein>
    <recommendedName>
        <fullName evidence="3">Septin-type G domain-containing protein</fullName>
    </recommendedName>
</protein>
<dbReference type="PROSITE" id="PS51719">
    <property type="entry name" value="G_SEPTIN"/>
    <property type="match status" value="1"/>
</dbReference>
<dbReference type="OrthoDB" id="10261408at2759"/>
<dbReference type="AlphaFoldDB" id="A0A165FVF3"/>
<dbReference type="GO" id="GO:0005525">
    <property type="term" value="F:GTP binding"/>
    <property type="evidence" value="ECO:0007669"/>
    <property type="project" value="UniProtKB-KW"/>
</dbReference>